<name>A0A753JP47_SALER</name>
<dbReference type="EMBL" id="DAAYHD010000016">
    <property type="protein sequence ID" value="HAG4183079.1"/>
    <property type="molecule type" value="Genomic_DNA"/>
</dbReference>
<evidence type="ECO:0000313" key="30">
    <source>
        <dbReference type="EMBL" id="HAG4315852.1"/>
    </source>
</evidence>
<evidence type="ECO:0000313" key="33">
    <source>
        <dbReference type="EMBL" id="HAG4837702.1"/>
    </source>
</evidence>
<evidence type="ECO:0000313" key="2">
    <source>
        <dbReference type="EMBL" id="HAF7113523.1"/>
    </source>
</evidence>
<evidence type="ECO:0000313" key="21">
    <source>
        <dbReference type="EMBL" id="HAG3571411.1"/>
    </source>
</evidence>
<proteinExistence type="predicted"/>
<dbReference type="EMBL" id="DAAXUD010000011">
    <property type="protein sequence ID" value="HAG2567315.1"/>
    <property type="molecule type" value="Genomic_DNA"/>
</dbReference>
<organism evidence="3">
    <name type="scientific">Salmonella enterica</name>
    <name type="common">Salmonella choleraesuis</name>
    <dbReference type="NCBI Taxonomy" id="28901"/>
    <lineage>
        <taxon>Bacteria</taxon>
        <taxon>Pseudomonadati</taxon>
        <taxon>Pseudomonadota</taxon>
        <taxon>Gammaproteobacteria</taxon>
        <taxon>Enterobacterales</taxon>
        <taxon>Enterobacteriaceae</taxon>
        <taxon>Salmonella</taxon>
    </lineage>
</organism>
<dbReference type="EMBL" id="DAAWJX010000014">
    <property type="protein sequence ID" value="HAF8192375.1"/>
    <property type="molecule type" value="Genomic_DNA"/>
</dbReference>
<reference evidence="3" key="2">
    <citation type="submission" date="2020-02" db="EMBL/GenBank/DDBJ databases">
        <authorList>
            <consortium name="NCBI Pathogen Detection Project"/>
        </authorList>
    </citation>
    <scope>NUCLEOTIDE SEQUENCE</scope>
    <source>
        <strain evidence="25">MA.JM_04/170</strain>
        <strain evidence="30">MA.JM_04/177</strain>
        <strain evidence="24">MA.JM_04/178</strain>
        <strain evidence="33">MA.JM_04/180</strain>
        <strain evidence="31">MA.JM_04/182</strain>
        <strain evidence="18">MA.JM_04/187</strain>
        <strain evidence="27">MA.JM_04/189</strain>
        <strain evidence="36">MA.JM_04/195</strain>
        <strain evidence="7">MA.JM_04/203</strain>
        <strain evidence="13">MA.JM_04/205</strain>
        <strain evidence="9">MA.JM_04/207</strain>
        <strain evidence="10">MA.JM_04/208</strain>
        <strain evidence="11">MA.JM_04/211</strain>
        <strain evidence="34">MA.JM_04/216</strain>
        <strain evidence="35">MA.JM_04/221</strain>
        <strain evidence="19">MA.JM_04/223</strain>
        <strain evidence="12">MA.JM_04/227</strain>
        <strain evidence="23">MA.JM_04/228</strain>
        <strain evidence="6">MA.JM_04/234</strain>
        <strain evidence="2">MA.JM_04/235</strain>
        <strain evidence="22">MA.JM_04/238</strain>
        <strain evidence="32">MA.JM_04/240</strain>
        <strain evidence="21">MA.JM_04/245</strain>
        <strain evidence="20">MA.JM_04/250</strain>
        <strain evidence="14">MA.JM_04/257</strain>
        <strain evidence="37">MA.JM_04/259</strain>
        <strain evidence="5">MA.JM_04/263</strain>
        <strain evidence="4">MA.JM_04/270</strain>
        <strain evidence="16">MA.JM_04/271</strain>
        <strain evidence="3">MA.JM_04/272</strain>
        <strain evidence="28">MA.JM_04/275</strain>
        <strain evidence="8">MA.JM_04/283</strain>
        <strain evidence="17">MA.JM_04/288</strain>
        <strain evidence="26">MA.JM_04/290</strain>
        <strain evidence="15">MA.JM_04/295</strain>
        <strain evidence="29">MA.MC_04-0729</strain>
    </source>
</reference>
<evidence type="ECO:0000313" key="23">
    <source>
        <dbReference type="EMBL" id="HAG3594324.1"/>
    </source>
</evidence>
<evidence type="ECO:0000313" key="7">
    <source>
        <dbReference type="EMBL" id="HAG1878367.1"/>
    </source>
</evidence>
<dbReference type="EMBL" id="DAAXXN010000014">
    <property type="protein sequence ID" value="HAG3010389.1"/>
    <property type="molecule type" value="Genomic_DNA"/>
</dbReference>
<evidence type="ECO:0008006" key="38">
    <source>
        <dbReference type="Google" id="ProtNLM"/>
    </source>
</evidence>
<dbReference type="InterPro" id="IPR037028">
    <property type="entry name" value="Dr_adhesin_sf"/>
</dbReference>
<evidence type="ECO:0000313" key="6">
    <source>
        <dbReference type="EMBL" id="HAG1873715.1"/>
    </source>
</evidence>
<dbReference type="EMBL" id="DAAXOK010000013">
    <property type="protein sequence ID" value="HAG1873715.1"/>
    <property type="molecule type" value="Genomic_DNA"/>
</dbReference>
<dbReference type="EMBL" id="DAAXTY010000018">
    <property type="protein sequence ID" value="HAG2544317.1"/>
    <property type="molecule type" value="Genomic_DNA"/>
</dbReference>
<gene>
    <name evidence="5" type="ORF">G5V28_004508</name>
    <name evidence="17" type="ORF">G8016_004465</name>
    <name evidence="23" type="ORF">G8036_004312</name>
    <name evidence="22" type="ORF">G8083_004370</name>
    <name evidence="21" type="ORF">G8096_004515</name>
    <name evidence="25" type="ORF">G8102_004335</name>
    <name evidence="19" type="ORF">G8106_004317</name>
    <name evidence="37" type="ORF">G8119_004539</name>
    <name evidence="18" type="ORF">G8133_004379</name>
    <name evidence="31" type="ORF">G8156_004401</name>
    <name evidence="20" type="ORF">G8173_004607</name>
    <name evidence="26" type="ORF">G8406_004368</name>
    <name evidence="29" type="ORF">G8426_004559</name>
    <name evidence="30" type="ORF">G8443_004377</name>
    <name evidence="28" type="ORF">G8495_004510</name>
    <name evidence="27" type="ORF">G8512_004212</name>
    <name evidence="4" type="ORF">G8515_004344</name>
    <name evidence="2" type="ORF">G8516_004460</name>
    <name evidence="34" type="ORF">G8522_004540</name>
    <name evidence="3" type="ORF">G8541_004322</name>
    <name evidence="35" type="ORF">G8543_004339</name>
    <name evidence="33" type="ORF">G8557_004417</name>
    <name evidence="32" type="ORF">G8559_004416</name>
    <name evidence="24" type="ORF">G8T43_004375</name>
    <name evidence="8" type="ORF">G8V36_004371</name>
    <name evidence="10" type="ORF">G8W08_004670</name>
    <name evidence="6" type="ORF">G8X42_004583</name>
    <name evidence="9" type="ORF">G8X61_004575</name>
    <name evidence="36" type="ORF">G8Y08_004386</name>
    <name evidence="11" type="ORF">G8Y17_004672</name>
    <name evidence="14" type="ORF">G8Y20_004732</name>
    <name evidence="7" type="ORF">G8Y31_004584</name>
    <name evidence="16" type="ORF">G8Y49_004379</name>
    <name evidence="13" type="ORF">G8Y50_004688</name>
    <name evidence="15" type="ORF">G8Y63_004334</name>
    <name evidence="12" type="ORF">G8Y72_004343</name>
</gene>
<dbReference type="EMBL" id="DAAXTL010000012">
    <property type="protein sequence ID" value="HAG5583003.1"/>
    <property type="molecule type" value="Genomic_DNA"/>
</dbReference>
<evidence type="ECO:0000313" key="36">
    <source>
        <dbReference type="EMBL" id="HAG5583003.1"/>
    </source>
</evidence>
<dbReference type="SUPFAM" id="SSF49401">
    <property type="entry name" value="Bacterial adhesins"/>
    <property type="match status" value="1"/>
</dbReference>
<dbReference type="EMBL" id="DAAYAZ010000014">
    <property type="protein sequence ID" value="HAG3426691.1"/>
    <property type="molecule type" value="Genomic_DNA"/>
</dbReference>
<evidence type="ECO:0000313" key="10">
    <source>
        <dbReference type="EMBL" id="HAG2003363.1"/>
    </source>
</evidence>
<evidence type="ECO:0000313" key="14">
    <source>
        <dbReference type="EMBL" id="HAG2544317.1"/>
    </source>
</evidence>
<dbReference type="EMBL" id="DAAYMQ010000012">
    <property type="protein sequence ID" value="HAG4856265.1"/>
    <property type="molecule type" value="Genomic_DNA"/>
</dbReference>
<evidence type="ECO:0000313" key="16">
    <source>
        <dbReference type="EMBL" id="HAG2620459.1"/>
    </source>
</evidence>
<evidence type="ECO:0000313" key="25">
    <source>
        <dbReference type="EMBL" id="HAG3627208.1"/>
    </source>
</evidence>
<dbReference type="EMBL" id="DAAXVA010000014">
    <property type="protein sequence ID" value="HAG2687550.1"/>
    <property type="molecule type" value="Genomic_DNA"/>
</dbReference>
<accession>A0A753JP47</accession>
<evidence type="ECO:0000313" key="32">
    <source>
        <dbReference type="EMBL" id="HAG4739570.1"/>
    </source>
</evidence>
<sequence>MKIISIFRIWVFILASIIFGNYSHANNLTLSLNIKSDMLNNDTPNEYIIGKGYIKNNKTTFVLIGTDAEKVPGTQSTYIFRGRNNSNNKIFVRLGGEHWISDKNGFGLVANTQNTNSFNLYYLKENTLNPDTYVIDLFVFEIDNNEHS</sequence>
<evidence type="ECO:0000313" key="20">
    <source>
        <dbReference type="EMBL" id="HAG3426691.1"/>
    </source>
</evidence>
<dbReference type="EMBL" id="DAAXUS010000012">
    <property type="protein sequence ID" value="HAG2620459.1"/>
    <property type="molecule type" value="Genomic_DNA"/>
</dbReference>
<dbReference type="EMBL" id="DAAYCQ010000012">
    <property type="protein sequence ID" value="HAG3627208.1"/>
    <property type="molecule type" value="Genomic_DNA"/>
</dbReference>
<evidence type="ECO:0000313" key="3">
    <source>
        <dbReference type="EMBL" id="HAF8192375.1"/>
    </source>
</evidence>
<dbReference type="EMBL" id="DAAWKK010000012">
    <property type="protein sequence ID" value="HAF8248618.1"/>
    <property type="molecule type" value="Genomic_DNA"/>
</dbReference>
<dbReference type="EMBL" id="DAAYSM010000013">
    <property type="protein sequence ID" value="HAG5592359.1"/>
    <property type="molecule type" value="Genomic_DNA"/>
</dbReference>
<dbReference type="EMBL" id="DAAWNJ010000015">
    <property type="protein sequence ID" value="HAF8609514.1"/>
    <property type="molecule type" value="Genomic_DNA"/>
</dbReference>
<dbReference type="EMBL" id="DAAYCJ010000012">
    <property type="protein sequence ID" value="HAG3589670.1"/>
    <property type="molecule type" value="Genomic_DNA"/>
</dbReference>
<evidence type="ECO:0000313" key="31">
    <source>
        <dbReference type="EMBL" id="HAG4505214.1"/>
    </source>
</evidence>
<dbReference type="InterPro" id="IPR008966">
    <property type="entry name" value="Adhesion_dom_sf"/>
</dbReference>
<evidence type="ECO:0000313" key="17">
    <source>
        <dbReference type="EMBL" id="HAG2687550.1"/>
    </source>
</evidence>
<dbReference type="EMBL" id="DAAYHE010000015">
    <property type="protein sequence ID" value="HAG4187791.1"/>
    <property type="molecule type" value="Genomic_DNA"/>
</dbReference>
<dbReference type="EMBL" id="DAAYDV010000014">
    <property type="protein sequence ID" value="HAG3739751.1"/>
    <property type="molecule type" value="Genomic_DNA"/>
</dbReference>
<evidence type="ECO:0000313" key="27">
    <source>
        <dbReference type="EMBL" id="HAG4121842.1"/>
    </source>
</evidence>
<dbReference type="EMBL" id="DAAXQZ010000022">
    <property type="protein sequence ID" value="HAG2130986.1"/>
    <property type="molecule type" value="Genomic_DNA"/>
</dbReference>
<dbReference type="EMBL" id="DAAXTH010000017">
    <property type="protein sequence ID" value="HAG2494109.1"/>
    <property type="molecule type" value="Genomic_DNA"/>
</dbReference>
<dbReference type="Pfam" id="PF05775">
    <property type="entry name" value="AfaD"/>
    <property type="match status" value="1"/>
</dbReference>
<evidence type="ECO:0000313" key="19">
    <source>
        <dbReference type="EMBL" id="HAG3010389.1"/>
    </source>
</evidence>
<dbReference type="EMBL" id="DAAYJX010000012">
    <property type="protein sequence ID" value="HAG4505214.1"/>
    <property type="molecule type" value="Genomic_DNA"/>
</dbReference>
<protein>
    <recommendedName>
        <fullName evidence="38">Adhesin</fullName>
    </recommendedName>
</protein>
<evidence type="ECO:0000313" key="18">
    <source>
        <dbReference type="EMBL" id="HAG3000825.1"/>
    </source>
</evidence>
<dbReference type="EMBL" id="DAAWAU010000015">
    <property type="protein sequence ID" value="HAF7113523.1"/>
    <property type="molecule type" value="Genomic_DNA"/>
</dbReference>
<evidence type="ECO:0000313" key="9">
    <source>
        <dbReference type="EMBL" id="HAG1989670.1"/>
    </source>
</evidence>
<evidence type="ECO:0000313" key="37">
    <source>
        <dbReference type="EMBL" id="HAG5592359.1"/>
    </source>
</evidence>
<dbReference type="EMBL" id="DAAXOM010000014">
    <property type="protein sequence ID" value="HAG1911272.1"/>
    <property type="molecule type" value="Genomic_DNA"/>
</dbReference>
<evidence type="ECO:0000313" key="11">
    <source>
        <dbReference type="EMBL" id="HAG2130986.1"/>
    </source>
</evidence>
<dbReference type="Gene3D" id="2.60.40.1570">
    <property type="entry name" value="Dr adhesin"/>
    <property type="match status" value="1"/>
</dbReference>
<dbReference type="EMBL" id="DAAYCI010000015">
    <property type="protein sequence ID" value="HAG3594324.1"/>
    <property type="molecule type" value="Genomic_DNA"/>
</dbReference>
<dbReference type="InterPro" id="IPR008394">
    <property type="entry name" value="AfaD"/>
</dbReference>
<dbReference type="AlphaFoldDB" id="A0A753JP47"/>
<evidence type="ECO:0000313" key="29">
    <source>
        <dbReference type="EMBL" id="HAG4187791.1"/>
    </source>
</evidence>
<evidence type="ECO:0000313" key="28">
    <source>
        <dbReference type="EMBL" id="HAG4183079.1"/>
    </source>
</evidence>
<evidence type="ECO:0000313" key="22">
    <source>
        <dbReference type="EMBL" id="HAG3589670.1"/>
    </source>
</evidence>
<evidence type="ECO:0000313" key="5">
    <source>
        <dbReference type="EMBL" id="HAF8609514.1"/>
    </source>
</evidence>
<evidence type="ECO:0000313" key="15">
    <source>
        <dbReference type="EMBL" id="HAG2567315.1"/>
    </source>
</evidence>
<evidence type="ECO:0000313" key="12">
    <source>
        <dbReference type="EMBL" id="HAG2469696.1"/>
    </source>
</evidence>
<evidence type="ECO:0000313" key="13">
    <source>
        <dbReference type="EMBL" id="HAG2494109.1"/>
    </source>
</evidence>
<evidence type="ECO:0000313" key="35">
    <source>
        <dbReference type="EMBL" id="HAG4856265.1"/>
    </source>
</evidence>
<dbReference type="EMBL" id="DAAXOR010000017">
    <property type="protein sequence ID" value="HAG1878367.1"/>
    <property type="molecule type" value="Genomic_DNA"/>
</dbReference>
<evidence type="ECO:0000313" key="24">
    <source>
        <dbReference type="EMBL" id="HAG3603858.1"/>
    </source>
</evidence>
<dbReference type="EMBL" id="DAAXXJ010000011">
    <property type="protein sequence ID" value="HAG3000825.1"/>
    <property type="molecule type" value="Genomic_DNA"/>
</dbReference>
<evidence type="ECO:0000313" key="4">
    <source>
        <dbReference type="EMBL" id="HAF8248618.1"/>
    </source>
</evidence>
<keyword evidence="1" id="KW-0732">Signal</keyword>
<dbReference type="EMBL" id="DAAXTF010000012">
    <property type="protein sequence ID" value="HAG2469696.1"/>
    <property type="molecule type" value="Genomic_DNA"/>
</dbReference>
<dbReference type="EMBL" id="DAAYIF010000012">
    <property type="protein sequence ID" value="HAG4315852.1"/>
    <property type="molecule type" value="Genomic_DNA"/>
</dbReference>
<dbReference type="EMBL" id="DAAYGR010000012">
    <property type="protein sequence ID" value="HAG4121842.1"/>
    <property type="molecule type" value="Genomic_DNA"/>
</dbReference>
<evidence type="ECO:0000313" key="8">
    <source>
        <dbReference type="EMBL" id="HAG1911272.1"/>
    </source>
</evidence>
<dbReference type="EMBL" id="DAAYLS010000014">
    <property type="protein sequence ID" value="HAG4739570.1"/>
    <property type="molecule type" value="Genomic_DNA"/>
</dbReference>
<dbReference type="EMBL" id="DAAYMM010000014">
    <property type="protein sequence ID" value="HAG4837702.1"/>
    <property type="molecule type" value="Genomic_DNA"/>
</dbReference>
<dbReference type="EMBL" id="DAAXPI010000019">
    <property type="protein sequence ID" value="HAG2003363.1"/>
    <property type="molecule type" value="Genomic_DNA"/>
</dbReference>
<dbReference type="EMBL" id="DAAYCF010000015">
    <property type="protein sequence ID" value="HAG3571411.1"/>
    <property type="molecule type" value="Genomic_DNA"/>
</dbReference>
<evidence type="ECO:0000313" key="26">
    <source>
        <dbReference type="EMBL" id="HAG3739751.1"/>
    </source>
</evidence>
<evidence type="ECO:0000256" key="1">
    <source>
        <dbReference type="ARBA" id="ARBA00022729"/>
    </source>
</evidence>
<comment type="caution">
    <text evidence="3">The sequence shown here is derived from an EMBL/GenBank/DDBJ whole genome shotgun (WGS) entry which is preliminary data.</text>
</comment>
<dbReference type="EMBL" id="DAAYMN010000014">
    <property type="protein sequence ID" value="HAG4842446.1"/>
    <property type="molecule type" value="Genomic_DNA"/>
</dbReference>
<reference evidence="3" key="1">
    <citation type="journal article" date="2018" name="Genome Biol.">
        <title>SKESA: strategic k-mer extension for scrupulous assemblies.</title>
        <authorList>
            <person name="Souvorov A."/>
            <person name="Agarwala R."/>
            <person name="Lipman D.J."/>
        </authorList>
    </citation>
    <scope>NUCLEOTIDE SEQUENCE</scope>
    <source>
        <strain evidence="25">MA.JM_04/170</strain>
        <strain evidence="30">MA.JM_04/177</strain>
        <strain evidence="24">MA.JM_04/178</strain>
        <strain evidence="33">MA.JM_04/180</strain>
        <strain evidence="31">MA.JM_04/182</strain>
        <strain evidence="18">MA.JM_04/187</strain>
        <strain evidence="27">MA.JM_04/189</strain>
        <strain evidence="36">MA.JM_04/195</strain>
        <strain evidence="7">MA.JM_04/203</strain>
        <strain evidence="13">MA.JM_04/205</strain>
        <strain evidence="9">MA.JM_04/207</strain>
        <strain evidence="10">MA.JM_04/208</strain>
        <strain evidence="11">MA.JM_04/211</strain>
        <strain evidence="34">MA.JM_04/216</strain>
        <strain evidence="35">MA.JM_04/221</strain>
        <strain evidence="19">MA.JM_04/223</strain>
        <strain evidence="12">MA.JM_04/227</strain>
        <strain evidence="23">MA.JM_04/228</strain>
        <strain evidence="6">MA.JM_04/234</strain>
        <strain evidence="2">MA.JM_04/235</strain>
        <strain evidence="22">MA.JM_04/238</strain>
        <strain evidence="32">MA.JM_04/240</strain>
        <strain evidence="21">MA.JM_04/245</strain>
        <strain evidence="20">MA.JM_04/250</strain>
        <strain evidence="14">MA.JM_04/257</strain>
        <strain evidence="37">MA.JM_04/259</strain>
        <strain evidence="5">MA.JM_04/263</strain>
        <strain evidence="4">MA.JM_04/270</strain>
        <strain evidence="16">MA.JM_04/271</strain>
        <strain evidence="3">MA.JM_04/272</strain>
        <strain evidence="28">MA.JM_04/275</strain>
        <strain evidence="8">MA.JM_04/283</strain>
        <strain evidence="17">MA.JM_04/288</strain>
        <strain evidence="26">MA.JM_04/290</strain>
        <strain evidence="15">MA.JM_04/295</strain>
        <strain evidence="29">MA.MC_04-0729</strain>
    </source>
</reference>
<dbReference type="EMBL" id="DAAYCL010000013">
    <property type="protein sequence ID" value="HAG3603858.1"/>
    <property type="molecule type" value="Genomic_DNA"/>
</dbReference>
<evidence type="ECO:0000313" key="34">
    <source>
        <dbReference type="EMBL" id="HAG4842446.1"/>
    </source>
</evidence>
<dbReference type="EMBL" id="DAAXPF010000014">
    <property type="protein sequence ID" value="HAG1989670.1"/>
    <property type="molecule type" value="Genomic_DNA"/>
</dbReference>